<dbReference type="Proteomes" id="UP001208771">
    <property type="component" value="Unassembled WGS sequence"/>
</dbReference>
<sequence length="105" mass="10910">MSGSNRKSAGLLRGALAAAFLLCAPAGVAFSQQPYQNFEITPDGRGGAHGTYGGQNFEFDRSYSQPPSGHLGGRNLNEAPSSGSSRPGATRKNCLVDGQGRVHCN</sequence>
<feature type="compositionally biased region" description="Polar residues" evidence="1">
    <location>
        <begin position="78"/>
        <end position="87"/>
    </location>
</feature>
<gene>
    <name evidence="3" type="ORF">NOF55_13570</name>
</gene>
<organism evidence="3 4">
    <name type="scientific">Ectorhizobium quercum</name>
    <dbReference type="NCBI Taxonomy" id="2965071"/>
    <lineage>
        <taxon>Bacteria</taxon>
        <taxon>Pseudomonadati</taxon>
        <taxon>Pseudomonadota</taxon>
        <taxon>Alphaproteobacteria</taxon>
        <taxon>Hyphomicrobiales</taxon>
        <taxon>Rhizobiaceae</taxon>
        <taxon>Ectorhizobium</taxon>
    </lineage>
</organism>
<proteinExistence type="predicted"/>
<keyword evidence="2" id="KW-0732">Signal</keyword>
<feature type="signal peptide" evidence="2">
    <location>
        <begin position="1"/>
        <end position="31"/>
    </location>
</feature>
<reference evidence="3" key="1">
    <citation type="submission" date="2022-07" db="EMBL/GenBank/DDBJ databases">
        <title>Ectorhizobium quercum gen.nov., sp. nov.</title>
        <authorList>
            <person name="Ma T."/>
            <person name="Li Y."/>
        </authorList>
    </citation>
    <scope>NUCLEOTIDE SEQUENCE</scope>
    <source>
        <strain evidence="3">BDR2-2</strain>
    </source>
</reference>
<feature type="region of interest" description="Disordered" evidence="1">
    <location>
        <begin position="41"/>
        <end position="94"/>
    </location>
</feature>
<accession>A0AAE3SVA9</accession>
<name>A0AAE3SVA9_9HYPH</name>
<protein>
    <submittedName>
        <fullName evidence="3">Uncharacterized protein</fullName>
    </submittedName>
</protein>
<keyword evidence="4" id="KW-1185">Reference proteome</keyword>
<feature type="chain" id="PRO_5041969591" evidence="2">
    <location>
        <begin position="32"/>
        <end position="105"/>
    </location>
</feature>
<feature type="compositionally biased region" description="Gly residues" evidence="1">
    <location>
        <begin position="44"/>
        <end position="53"/>
    </location>
</feature>
<dbReference type="AlphaFoldDB" id="A0AAE3SVA9"/>
<evidence type="ECO:0000256" key="2">
    <source>
        <dbReference type="SAM" id="SignalP"/>
    </source>
</evidence>
<evidence type="ECO:0000313" key="3">
    <source>
        <dbReference type="EMBL" id="MCX8998135.1"/>
    </source>
</evidence>
<comment type="caution">
    <text evidence="3">The sequence shown here is derived from an EMBL/GenBank/DDBJ whole genome shotgun (WGS) entry which is preliminary data.</text>
</comment>
<dbReference type="EMBL" id="JANFPI010000004">
    <property type="protein sequence ID" value="MCX8998135.1"/>
    <property type="molecule type" value="Genomic_DNA"/>
</dbReference>
<dbReference type="RefSeq" id="WP_306411922.1">
    <property type="nucleotide sequence ID" value="NZ_JANFPI010000004.1"/>
</dbReference>
<evidence type="ECO:0000256" key="1">
    <source>
        <dbReference type="SAM" id="MobiDB-lite"/>
    </source>
</evidence>
<evidence type="ECO:0000313" key="4">
    <source>
        <dbReference type="Proteomes" id="UP001208771"/>
    </source>
</evidence>